<feature type="repeat" description="WD" evidence="6">
    <location>
        <begin position="155"/>
        <end position="185"/>
    </location>
</feature>
<feature type="domain" description="Cytochrome c" evidence="9">
    <location>
        <begin position="331"/>
        <end position="432"/>
    </location>
</feature>
<dbReference type="PANTHER" id="PTHR19879:SF9">
    <property type="entry name" value="TRANSCRIPTION INITIATION FACTOR TFIID SUBUNIT 5"/>
    <property type="match status" value="1"/>
</dbReference>
<evidence type="ECO:0000256" key="6">
    <source>
        <dbReference type="PROSITE-ProRule" id="PRU00221"/>
    </source>
</evidence>
<protein>
    <submittedName>
        <fullName evidence="10">C-type cytochrome</fullName>
    </submittedName>
</protein>
<feature type="repeat" description="WD" evidence="6">
    <location>
        <begin position="278"/>
        <end position="318"/>
    </location>
</feature>
<dbReference type="PROSITE" id="PS50294">
    <property type="entry name" value="WD_REPEATS_REGION"/>
    <property type="match status" value="2"/>
</dbReference>
<dbReference type="PANTHER" id="PTHR19879">
    <property type="entry name" value="TRANSCRIPTION INITIATION FACTOR TFIID"/>
    <property type="match status" value="1"/>
</dbReference>
<dbReference type="InterPro" id="IPR036909">
    <property type="entry name" value="Cyt_c-like_dom_sf"/>
</dbReference>
<dbReference type="SUPFAM" id="SSF50978">
    <property type="entry name" value="WD40 repeat-like"/>
    <property type="match status" value="1"/>
</dbReference>
<dbReference type="AlphaFoldDB" id="A0A6N6MQQ4"/>
<keyword evidence="1" id="KW-0813">Transport</keyword>
<dbReference type="InterPro" id="IPR009056">
    <property type="entry name" value="Cyt_c-like_dom"/>
</dbReference>
<dbReference type="SUPFAM" id="SSF46626">
    <property type="entry name" value="Cytochrome c"/>
    <property type="match status" value="1"/>
</dbReference>
<keyword evidence="11" id="KW-1185">Reference proteome</keyword>
<organism evidence="10 11">
    <name type="scientific">Methylobacterium planeticum</name>
    <dbReference type="NCBI Taxonomy" id="2615211"/>
    <lineage>
        <taxon>Bacteria</taxon>
        <taxon>Pseudomonadati</taxon>
        <taxon>Pseudomonadota</taxon>
        <taxon>Alphaproteobacteria</taxon>
        <taxon>Hyphomicrobiales</taxon>
        <taxon>Methylobacteriaceae</taxon>
        <taxon>Methylobacterium</taxon>
    </lineage>
</organism>
<evidence type="ECO:0000313" key="10">
    <source>
        <dbReference type="EMBL" id="KAB1070832.1"/>
    </source>
</evidence>
<gene>
    <name evidence="10" type="ORF">F6X51_21120</name>
</gene>
<dbReference type="GO" id="GO:0020037">
    <property type="term" value="F:heme binding"/>
    <property type="evidence" value="ECO:0007669"/>
    <property type="project" value="InterPro"/>
</dbReference>
<keyword evidence="6" id="KW-0853">WD repeat</keyword>
<proteinExistence type="predicted"/>
<dbReference type="InterPro" id="IPR002327">
    <property type="entry name" value="Cyt_c_1A/1B"/>
</dbReference>
<feature type="repeat" description="WD" evidence="6">
    <location>
        <begin position="73"/>
        <end position="104"/>
    </location>
</feature>
<dbReference type="SMART" id="SM00320">
    <property type="entry name" value="WD40"/>
    <property type="match status" value="7"/>
</dbReference>
<keyword evidence="5 7" id="KW-0408">Iron</keyword>
<dbReference type="InterPro" id="IPR015943">
    <property type="entry name" value="WD40/YVTN_repeat-like_dom_sf"/>
</dbReference>
<keyword evidence="8" id="KW-0732">Signal</keyword>
<sequence>MPPIRLRPRAGSFLSCLVLLSCLAVPAGAEMRGHGGPVRALAVTADGTRAISGSFDQSAILWSVEAGTADQVLRFHEGAVNAVAILPGGRFATGGEDGRIAVWQPGAAAPIRVFAEHAGPVVGLAVSPDGLALASASWDGTARLRPLAGGEVVAFEGHKGNVNAVAFLSDGRLVSAGYDATLRIWARPGEGDPPRIVTLPSPLNTVAVAPDGEIVAAGADATLRILRPDTTLRAELELAPNPIIAVALSPDGARIAAATIGGAVAIVERASARPVFNLVGPGLPVWSLAFRSEAELVTGGGDRLIRRWDMRNGAPIGSLAMARPHDELARFAGEPGAEVFRACAACHSLTPEGGNRAGPTLSGVFGRRIATAEGYRFSEALKKLDIVWNADTIARLFEVGPSRYTPGTKMPEQTVNSAADRAALVRFLEKATRTP</sequence>
<evidence type="ECO:0000256" key="8">
    <source>
        <dbReference type="SAM" id="SignalP"/>
    </source>
</evidence>
<dbReference type="Gene3D" id="1.10.760.10">
    <property type="entry name" value="Cytochrome c-like domain"/>
    <property type="match status" value="1"/>
</dbReference>
<dbReference type="PRINTS" id="PR00604">
    <property type="entry name" value="CYTCHRMECIAB"/>
</dbReference>
<evidence type="ECO:0000256" key="3">
    <source>
        <dbReference type="ARBA" id="ARBA00022723"/>
    </source>
</evidence>
<keyword evidence="2 7" id="KW-0349">Heme</keyword>
<feature type="signal peptide" evidence="8">
    <location>
        <begin position="1"/>
        <end position="29"/>
    </location>
</feature>
<dbReference type="InterPro" id="IPR001680">
    <property type="entry name" value="WD40_rpt"/>
</dbReference>
<feature type="repeat" description="WD" evidence="6">
    <location>
        <begin position="31"/>
        <end position="72"/>
    </location>
</feature>
<dbReference type="GO" id="GO:0009055">
    <property type="term" value="F:electron transfer activity"/>
    <property type="evidence" value="ECO:0007669"/>
    <property type="project" value="InterPro"/>
</dbReference>
<evidence type="ECO:0000256" key="1">
    <source>
        <dbReference type="ARBA" id="ARBA00022448"/>
    </source>
</evidence>
<evidence type="ECO:0000256" key="4">
    <source>
        <dbReference type="ARBA" id="ARBA00022982"/>
    </source>
</evidence>
<reference evidence="10 11" key="1">
    <citation type="submission" date="2019-09" db="EMBL/GenBank/DDBJ databases">
        <title>YIM 132548 draft genome.</title>
        <authorList>
            <person name="Jiang L."/>
        </authorList>
    </citation>
    <scope>NUCLEOTIDE SEQUENCE [LARGE SCALE GENOMIC DNA]</scope>
    <source>
        <strain evidence="10 11">YIM 132548</strain>
    </source>
</reference>
<dbReference type="GO" id="GO:0046872">
    <property type="term" value="F:metal ion binding"/>
    <property type="evidence" value="ECO:0007669"/>
    <property type="project" value="UniProtKB-KW"/>
</dbReference>
<dbReference type="RefSeq" id="WP_150965654.1">
    <property type="nucleotide sequence ID" value="NZ_VZZJ01000023.1"/>
</dbReference>
<dbReference type="InterPro" id="IPR036322">
    <property type="entry name" value="WD40_repeat_dom_sf"/>
</dbReference>
<evidence type="ECO:0000259" key="9">
    <source>
        <dbReference type="PROSITE" id="PS51007"/>
    </source>
</evidence>
<accession>A0A6N6MQQ4</accession>
<name>A0A6N6MQQ4_9HYPH</name>
<dbReference type="CDD" id="cd00200">
    <property type="entry name" value="WD40"/>
    <property type="match status" value="1"/>
</dbReference>
<dbReference type="PROSITE" id="PS51007">
    <property type="entry name" value="CYTC"/>
    <property type="match status" value="1"/>
</dbReference>
<evidence type="ECO:0000256" key="2">
    <source>
        <dbReference type="ARBA" id="ARBA00022617"/>
    </source>
</evidence>
<evidence type="ECO:0000256" key="5">
    <source>
        <dbReference type="ARBA" id="ARBA00023004"/>
    </source>
</evidence>
<dbReference type="Proteomes" id="UP000441523">
    <property type="component" value="Unassembled WGS sequence"/>
</dbReference>
<dbReference type="EMBL" id="VZZJ01000023">
    <property type="protein sequence ID" value="KAB1070832.1"/>
    <property type="molecule type" value="Genomic_DNA"/>
</dbReference>
<dbReference type="PROSITE" id="PS50082">
    <property type="entry name" value="WD_REPEATS_2"/>
    <property type="match status" value="5"/>
</dbReference>
<feature type="chain" id="PRO_5026989724" evidence="8">
    <location>
        <begin position="30"/>
        <end position="435"/>
    </location>
</feature>
<evidence type="ECO:0000313" key="11">
    <source>
        <dbReference type="Proteomes" id="UP000441523"/>
    </source>
</evidence>
<dbReference type="Pfam" id="PF00034">
    <property type="entry name" value="Cytochrom_C"/>
    <property type="match status" value="1"/>
</dbReference>
<dbReference type="Gene3D" id="2.130.10.10">
    <property type="entry name" value="YVTN repeat-like/Quinoprotein amine dehydrogenase"/>
    <property type="match status" value="2"/>
</dbReference>
<dbReference type="PROSITE" id="PS51257">
    <property type="entry name" value="PROKAR_LIPOPROTEIN"/>
    <property type="match status" value="1"/>
</dbReference>
<feature type="repeat" description="WD" evidence="6">
    <location>
        <begin position="114"/>
        <end position="144"/>
    </location>
</feature>
<keyword evidence="4" id="KW-0249">Electron transport</keyword>
<dbReference type="Pfam" id="PF00400">
    <property type="entry name" value="WD40"/>
    <property type="match status" value="5"/>
</dbReference>
<evidence type="ECO:0000256" key="7">
    <source>
        <dbReference type="PROSITE-ProRule" id="PRU00433"/>
    </source>
</evidence>
<comment type="caution">
    <text evidence="10">The sequence shown here is derived from an EMBL/GenBank/DDBJ whole genome shotgun (WGS) entry which is preliminary data.</text>
</comment>
<keyword evidence="3 7" id="KW-0479">Metal-binding</keyword>